<proteinExistence type="predicted"/>
<feature type="domain" description="Lipocalin/cytosolic fatty-acid binding" evidence="3">
    <location>
        <begin position="2"/>
        <end position="73"/>
    </location>
</feature>
<keyword evidence="6" id="KW-1185">Reference proteome</keyword>
<evidence type="ECO:0000313" key="6">
    <source>
        <dbReference type="Proteomes" id="UP000326062"/>
    </source>
</evidence>
<evidence type="ECO:0000313" key="5">
    <source>
        <dbReference type="EMBL" id="KAB0336289.1"/>
    </source>
</evidence>
<name>A0A5N3UH85_MUNRE</name>
<dbReference type="Gene3D" id="2.40.128.20">
    <property type="match status" value="1"/>
</dbReference>
<evidence type="ECO:0000259" key="3">
    <source>
        <dbReference type="Pfam" id="PF00061"/>
    </source>
</evidence>
<dbReference type="Proteomes" id="UP000326062">
    <property type="component" value="Unassembled WGS sequence"/>
</dbReference>
<dbReference type="PRINTS" id="PR01173">
    <property type="entry name" value="ODORANTBNDNG"/>
</dbReference>
<dbReference type="AlphaFoldDB" id="A0A5N3UH85"/>
<comment type="caution">
    <text evidence="5">The sequence shown here is derived from an EMBL/GenBank/DDBJ whole genome shotgun (WGS) entry which is preliminary data.</text>
</comment>
<dbReference type="InterPro" id="IPR000566">
    <property type="entry name" value="Lipocln_cytosolic_FA-bd_dom"/>
</dbReference>
<reference evidence="5 6" key="1">
    <citation type="submission" date="2019-06" db="EMBL/GenBank/DDBJ databases">
        <title>Discovery of a novel chromosome fission-fusion reversal in muntjac.</title>
        <authorList>
            <person name="Mudd A.B."/>
            <person name="Bredeson J.V."/>
            <person name="Baum R."/>
            <person name="Hockemeyer D."/>
            <person name="Rokhsar D.S."/>
        </authorList>
    </citation>
    <scope>NUCLEOTIDE SEQUENCE [LARGE SCALE GENOMIC DNA]</scope>
    <source>
        <strain evidence="5">UCam_UCB_Mr</strain>
        <tissue evidence="5">Fibroblast cell line</tissue>
    </source>
</reference>
<dbReference type="Pfam" id="PF00061">
    <property type="entry name" value="Lipocalin"/>
    <property type="match status" value="1"/>
</dbReference>
<sequence>VTGRWRSIYAASDNKEKIEEGGPLRCYNRQIECKNDCEYLFISFYVKFDGRCQFFSEELKRQEGGIYVIESTNFSAINSVPHHQDNKCNYLHMLITTASQFLLSLDLHDETCFE</sequence>
<dbReference type="EMBL" id="VCEB01028403">
    <property type="protein sequence ID" value="KAB0336288.1"/>
    <property type="molecule type" value="Genomic_DNA"/>
</dbReference>
<evidence type="ECO:0000256" key="1">
    <source>
        <dbReference type="ARBA" id="ARBA00004613"/>
    </source>
</evidence>
<dbReference type="EMBL" id="VCEB01028402">
    <property type="protein sequence ID" value="KAB0336289.1"/>
    <property type="molecule type" value="Genomic_DNA"/>
</dbReference>
<accession>A0A5N3UH85</accession>
<organism evidence="5 6">
    <name type="scientific">Muntiacus reevesi</name>
    <name type="common">Reeves' muntjac</name>
    <name type="synonym">Cervus reevesi</name>
    <dbReference type="NCBI Taxonomy" id="9886"/>
    <lineage>
        <taxon>Eukaryota</taxon>
        <taxon>Metazoa</taxon>
        <taxon>Chordata</taxon>
        <taxon>Craniata</taxon>
        <taxon>Vertebrata</taxon>
        <taxon>Euteleostomi</taxon>
        <taxon>Mammalia</taxon>
        <taxon>Eutheria</taxon>
        <taxon>Laurasiatheria</taxon>
        <taxon>Artiodactyla</taxon>
        <taxon>Ruminantia</taxon>
        <taxon>Pecora</taxon>
        <taxon>Cervidae</taxon>
        <taxon>Muntiacinae</taxon>
        <taxon>Muntiacus</taxon>
    </lineage>
</organism>
<evidence type="ECO:0000256" key="2">
    <source>
        <dbReference type="ARBA" id="ARBA00022525"/>
    </source>
</evidence>
<comment type="subcellular location">
    <subcellularLocation>
        <location evidence="1">Secreted</location>
    </subcellularLocation>
</comment>
<protein>
    <recommendedName>
        <fullName evidence="3">Lipocalin/cytosolic fatty-acid binding domain-containing protein</fullName>
    </recommendedName>
</protein>
<evidence type="ECO:0000313" key="4">
    <source>
        <dbReference type="EMBL" id="KAB0336288.1"/>
    </source>
</evidence>
<gene>
    <name evidence="5" type="ORF">FD755_026016</name>
    <name evidence="4" type="ORF">FD755_026017</name>
</gene>
<feature type="non-terminal residue" evidence="5">
    <location>
        <position position="1"/>
    </location>
</feature>
<dbReference type="InterPro" id="IPR012674">
    <property type="entry name" value="Calycin"/>
</dbReference>
<keyword evidence="2" id="KW-0964">Secreted</keyword>
<dbReference type="InterPro" id="IPR002448">
    <property type="entry name" value="OBP-like"/>
</dbReference>
<dbReference type="GO" id="GO:0005576">
    <property type="term" value="C:extracellular region"/>
    <property type="evidence" value="ECO:0007669"/>
    <property type="project" value="UniProtKB-SubCell"/>
</dbReference>
<dbReference type="SUPFAM" id="SSF50814">
    <property type="entry name" value="Lipocalins"/>
    <property type="match status" value="1"/>
</dbReference>